<gene>
    <name evidence="3" type="ORF">UFOVP1246_78</name>
</gene>
<dbReference type="GO" id="GO:0003677">
    <property type="term" value="F:DNA binding"/>
    <property type="evidence" value="ECO:0007669"/>
    <property type="project" value="UniProtKB-KW"/>
</dbReference>
<evidence type="ECO:0000259" key="2">
    <source>
        <dbReference type="Pfam" id="PF00210"/>
    </source>
</evidence>
<protein>
    <submittedName>
        <fullName evidence="3">Dps DNA-binding ferritin-like protein (Oxidative damage protectant)</fullName>
    </submittedName>
</protein>
<dbReference type="SUPFAM" id="SSF47240">
    <property type="entry name" value="Ferritin-like"/>
    <property type="match status" value="1"/>
</dbReference>
<dbReference type="InterPro" id="IPR008331">
    <property type="entry name" value="Ferritin_DPS_dom"/>
</dbReference>
<organism evidence="3">
    <name type="scientific">uncultured Caudovirales phage</name>
    <dbReference type="NCBI Taxonomy" id="2100421"/>
    <lineage>
        <taxon>Viruses</taxon>
        <taxon>Duplodnaviria</taxon>
        <taxon>Heunggongvirae</taxon>
        <taxon>Uroviricota</taxon>
        <taxon>Caudoviricetes</taxon>
        <taxon>Peduoviridae</taxon>
        <taxon>Maltschvirus</taxon>
        <taxon>Maltschvirus maltsch</taxon>
    </lineage>
</organism>
<dbReference type="InterPro" id="IPR012347">
    <property type="entry name" value="Ferritin-like"/>
</dbReference>
<comment type="similarity">
    <text evidence="1">Belongs to the Dps family.</text>
</comment>
<dbReference type="EMBL" id="LR797193">
    <property type="protein sequence ID" value="CAB4193317.1"/>
    <property type="molecule type" value="Genomic_DNA"/>
</dbReference>
<dbReference type="PIRSF" id="PIRSF005900">
    <property type="entry name" value="Dps"/>
    <property type="match status" value="1"/>
</dbReference>
<feature type="domain" description="Ferritin/DPS" evidence="2">
    <location>
        <begin position="7"/>
        <end position="141"/>
    </location>
</feature>
<reference evidence="3" key="1">
    <citation type="submission" date="2020-05" db="EMBL/GenBank/DDBJ databases">
        <authorList>
            <person name="Chiriac C."/>
            <person name="Salcher M."/>
            <person name="Ghai R."/>
            <person name="Kavagutti S V."/>
        </authorList>
    </citation>
    <scope>NUCLEOTIDE SEQUENCE</scope>
</reference>
<dbReference type="PANTHER" id="PTHR42932">
    <property type="entry name" value="GENERAL STRESS PROTEIN 20U"/>
    <property type="match status" value="1"/>
</dbReference>
<dbReference type="GO" id="GO:0008199">
    <property type="term" value="F:ferric iron binding"/>
    <property type="evidence" value="ECO:0007669"/>
    <property type="project" value="InterPro"/>
</dbReference>
<keyword evidence="3" id="KW-0238">DNA-binding</keyword>
<dbReference type="PANTHER" id="PTHR42932:SF3">
    <property type="entry name" value="DNA PROTECTION DURING STARVATION PROTEIN"/>
    <property type="match status" value="1"/>
</dbReference>
<evidence type="ECO:0000313" key="3">
    <source>
        <dbReference type="EMBL" id="CAB4193317.1"/>
    </source>
</evidence>
<dbReference type="InterPro" id="IPR009078">
    <property type="entry name" value="Ferritin-like_SF"/>
</dbReference>
<accession>A0A6J5RGG0</accession>
<dbReference type="CDD" id="cd01043">
    <property type="entry name" value="DPS"/>
    <property type="match status" value="1"/>
</dbReference>
<dbReference type="InterPro" id="IPR002177">
    <property type="entry name" value="DPS_DNA-bd"/>
</dbReference>
<evidence type="ECO:0000256" key="1">
    <source>
        <dbReference type="ARBA" id="ARBA00009497"/>
    </source>
</evidence>
<name>A0A6J5RGG0_9CAUD</name>
<dbReference type="Pfam" id="PF00210">
    <property type="entry name" value="Ferritin"/>
    <property type="match status" value="1"/>
</dbReference>
<proteinExistence type="inferred from homology"/>
<dbReference type="Gene3D" id="1.20.1260.10">
    <property type="match status" value="1"/>
</dbReference>
<sequence length="143" mass="16614">MALADDLKVLLADTVTFYFQAHGCHWNVEGQDFSQYHGLFEDIYSDVYGSIDPIAENIRKLDEYAPFNLARFIDLRTIEFDDVRTDPRDMAAYLRDANDSMISSIARSFSSAMEEDEQGIANFLAERDDMHKKWRWQLKSSLK</sequence>